<sequence length="55" mass="6039">MVLPRVLALGCLPLKVLSILAAQNNLSEVGKTIPFEMQWASPSLVQLIGDFQEMK</sequence>
<keyword evidence="1" id="KW-0732">Signal</keyword>
<dbReference type="AlphaFoldDB" id="A0A3D9KSI7"/>
<gene>
    <name evidence="2" type="ORF">DFP98_10190</name>
</gene>
<feature type="signal peptide" evidence="1">
    <location>
        <begin position="1"/>
        <end position="21"/>
    </location>
</feature>
<organism evidence="2 3">
    <name type="scientific">Cohnella phaseoli</name>
    <dbReference type="NCBI Taxonomy" id="456490"/>
    <lineage>
        <taxon>Bacteria</taxon>
        <taxon>Bacillati</taxon>
        <taxon>Bacillota</taxon>
        <taxon>Bacilli</taxon>
        <taxon>Bacillales</taxon>
        <taxon>Paenibacillaceae</taxon>
        <taxon>Cohnella</taxon>
    </lineage>
</organism>
<feature type="chain" id="PRO_5017718420" evidence="1">
    <location>
        <begin position="22"/>
        <end position="55"/>
    </location>
</feature>
<comment type="caution">
    <text evidence="2">The sequence shown here is derived from an EMBL/GenBank/DDBJ whole genome shotgun (WGS) entry which is preliminary data.</text>
</comment>
<protein>
    <submittedName>
        <fullName evidence="2">Uncharacterized protein</fullName>
    </submittedName>
</protein>
<evidence type="ECO:0000313" key="3">
    <source>
        <dbReference type="Proteomes" id="UP000256977"/>
    </source>
</evidence>
<evidence type="ECO:0000256" key="1">
    <source>
        <dbReference type="SAM" id="SignalP"/>
    </source>
</evidence>
<dbReference type="EMBL" id="QRDZ01000001">
    <property type="protein sequence ID" value="RED89119.1"/>
    <property type="molecule type" value="Genomic_DNA"/>
</dbReference>
<keyword evidence="3" id="KW-1185">Reference proteome</keyword>
<reference evidence="2 3" key="1">
    <citation type="submission" date="2018-07" db="EMBL/GenBank/DDBJ databases">
        <title>Genomic Encyclopedia of Type Strains, Phase III (KMG-III): the genomes of soil and plant-associated and newly described type strains.</title>
        <authorList>
            <person name="Whitman W."/>
        </authorList>
    </citation>
    <scope>NUCLEOTIDE SEQUENCE [LARGE SCALE GENOMIC DNA]</scope>
    <source>
        <strain evidence="2 3">CECT 7287</strain>
    </source>
</reference>
<proteinExistence type="predicted"/>
<accession>A0A3D9KSI7</accession>
<name>A0A3D9KSI7_9BACL</name>
<evidence type="ECO:0000313" key="2">
    <source>
        <dbReference type="EMBL" id="RED89119.1"/>
    </source>
</evidence>
<dbReference type="Proteomes" id="UP000256977">
    <property type="component" value="Unassembled WGS sequence"/>
</dbReference>